<reference evidence="2 3" key="1">
    <citation type="submission" date="2024-06" db="EMBL/GenBank/DDBJ databases">
        <title>The Natural Products Discovery Center: Release of the First 8490 Sequenced Strains for Exploring Actinobacteria Biosynthetic Diversity.</title>
        <authorList>
            <person name="Kalkreuter E."/>
            <person name="Kautsar S.A."/>
            <person name="Yang D."/>
            <person name="Bader C.D."/>
            <person name="Teijaro C.N."/>
            <person name="Fluegel L."/>
            <person name="Davis C.M."/>
            <person name="Simpson J.R."/>
            <person name="Lauterbach L."/>
            <person name="Steele A.D."/>
            <person name="Gui C."/>
            <person name="Meng S."/>
            <person name="Li G."/>
            <person name="Viehrig K."/>
            <person name="Ye F."/>
            <person name="Su P."/>
            <person name="Kiefer A.F."/>
            <person name="Nichols A."/>
            <person name="Cepeda A.J."/>
            <person name="Yan W."/>
            <person name="Fan B."/>
            <person name="Jiang Y."/>
            <person name="Adhikari A."/>
            <person name="Zheng C.-J."/>
            <person name="Schuster L."/>
            <person name="Cowan T.M."/>
            <person name="Smanski M.J."/>
            <person name="Chevrette M.G."/>
            <person name="De Carvalho L.P.S."/>
            <person name="Shen B."/>
        </authorList>
    </citation>
    <scope>NUCLEOTIDE SEQUENCE [LARGE SCALE GENOMIC DNA]</scope>
    <source>
        <strain evidence="2 3">NPDC050100</strain>
    </source>
</reference>
<evidence type="ECO:0000259" key="1">
    <source>
        <dbReference type="Pfam" id="PF08818"/>
    </source>
</evidence>
<proteinExistence type="predicted"/>
<comment type="caution">
    <text evidence="2">The sequence shown here is derived from an EMBL/GenBank/DDBJ whole genome shotgun (WGS) entry which is preliminary data.</text>
</comment>
<evidence type="ECO:0000313" key="3">
    <source>
        <dbReference type="Proteomes" id="UP001551675"/>
    </source>
</evidence>
<gene>
    <name evidence="2" type="ORF">AB0I59_00500</name>
</gene>
<organism evidence="2 3">
    <name type="scientific">Microtetraspora glauca</name>
    <dbReference type="NCBI Taxonomy" id="1996"/>
    <lineage>
        <taxon>Bacteria</taxon>
        <taxon>Bacillati</taxon>
        <taxon>Actinomycetota</taxon>
        <taxon>Actinomycetes</taxon>
        <taxon>Streptosporangiales</taxon>
        <taxon>Streptosporangiaceae</taxon>
        <taxon>Microtetraspora</taxon>
    </lineage>
</organism>
<dbReference type="Gene3D" id="3.90.1150.200">
    <property type="match status" value="1"/>
</dbReference>
<dbReference type="Pfam" id="PF08818">
    <property type="entry name" value="DUF1801"/>
    <property type="match status" value="1"/>
</dbReference>
<dbReference type="EMBL" id="JBFALK010000001">
    <property type="protein sequence ID" value="MEV0967082.1"/>
    <property type="molecule type" value="Genomic_DNA"/>
</dbReference>
<feature type="domain" description="YdhG-like" evidence="1">
    <location>
        <begin position="18"/>
        <end position="114"/>
    </location>
</feature>
<accession>A0ABV3G664</accession>
<dbReference type="InterPro" id="IPR014922">
    <property type="entry name" value="YdhG-like"/>
</dbReference>
<dbReference type="RefSeq" id="WP_358128591.1">
    <property type="nucleotide sequence ID" value="NZ_JBFALK010000001.1"/>
</dbReference>
<dbReference type="SUPFAM" id="SSF159888">
    <property type="entry name" value="YdhG-like"/>
    <property type="match status" value="1"/>
</dbReference>
<sequence>MTAFATIEDYLASLPESQRQITDELLPLIEKALPGTGAVWHGHPVWSLGPAPGKSPVCYIKAYSSYVTFGFWRGQEITDPSGRLETGARAMASVKLRALSDVDADLFTTWLDQARDLEGATGD</sequence>
<evidence type="ECO:0000313" key="2">
    <source>
        <dbReference type="EMBL" id="MEV0967082.1"/>
    </source>
</evidence>
<protein>
    <submittedName>
        <fullName evidence="2">DUF1801 domain-containing protein</fullName>
    </submittedName>
</protein>
<name>A0ABV3G664_MICGL</name>
<dbReference type="Proteomes" id="UP001551675">
    <property type="component" value="Unassembled WGS sequence"/>
</dbReference>
<keyword evidence="3" id="KW-1185">Reference proteome</keyword>